<feature type="transmembrane region" description="Helical" evidence="6">
    <location>
        <begin position="37"/>
        <end position="58"/>
    </location>
</feature>
<dbReference type="EMBL" id="FUXC01000012">
    <property type="protein sequence ID" value="SJZ98976.1"/>
    <property type="molecule type" value="Genomic_DNA"/>
</dbReference>
<evidence type="ECO:0000313" key="8">
    <source>
        <dbReference type="EMBL" id="SJZ98976.1"/>
    </source>
</evidence>
<evidence type="ECO:0000256" key="1">
    <source>
        <dbReference type="ARBA" id="ARBA00004651"/>
    </source>
</evidence>
<evidence type="ECO:0000256" key="3">
    <source>
        <dbReference type="ARBA" id="ARBA00022692"/>
    </source>
</evidence>
<dbReference type="SUPFAM" id="SSF103481">
    <property type="entry name" value="Multidrug resistance efflux transporter EmrE"/>
    <property type="match status" value="2"/>
</dbReference>
<sequence length="324" mass="36160">MLNSSLLKNKGLNYFFALFVILIWGITFVSTKYLLRSFSAFEILIVRFITAYTMLWLMKPERIKLLRKKDELWFFAAGASGVSVYQFLENIAIDYTLPANVCIIVSICPMFTAIIAQIFLKEKNINLLFVVGFLLAISGIVFVTFNGALVFHLSPKGDFLALAAAVCWAFYSLSVTKIASFNLSPISSTRRQFFWALVCMIPIAVFGILNGKNSPMTYINLSAAANAERWSDIFNWLNFGFLGIAASAFAFAVWNFVCKNLGTVRVTVFLYLTPVVTIVFAFLILGDKITLMGSIGAVLTIAGLAISEASKRREKGRRNMPNER</sequence>
<protein>
    <submittedName>
        <fullName evidence="8">Permease of the drug/metabolite transporter (DMT) superfamily</fullName>
    </submittedName>
</protein>
<dbReference type="PANTHER" id="PTHR32322:SF18">
    <property type="entry name" value="S-ADENOSYLMETHIONINE_S-ADENOSYLHOMOCYSTEINE TRANSPORTER"/>
    <property type="match status" value="1"/>
</dbReference>
<comment type="subcellular location">
    <subcellularLocation>
        <location evidence="1">Cell membrane</location>
        <topology evidence="1">Multi-pass membrane protein</topology>
    </subcellularLocation>
</comment>
<keyword evidence="2" id="KW-1003">Cell membrane</keyword>
<dbReference type="Pfam" id="PF00892">
    <property type="entry name" value="EamA"/>
    <property type="match status" value="2"/>
</dbReference>
<evidence type="ECO:0000256" key="2">
    <source>
        <dbReference type="ARBA" id="ARBA00022475"/>
    </source>
</evidence>
<evidence type="ECO:0000256" key="5">
    <source>
        <dbReference type="ARBA" id="ARBA00023136"/>
    </source>
</evidence>
<organism evidence="8 9">
    <name type="scientific">Treponema berlinense</name>
    <dbReference type="NCBI Taxonomy" id="225004"/>
    <lineage>
        <taxon>Bacteria</taxon>
        <taxon>Pseudomonadati</taxon>
        <taxon>Spirochaetota</taxon>
        <taxon>Spirochaetia</taxon>
        <taxon>Spirochaetales</taxon>
        <taxon>Treponemataceae</taxon>
        <taxon>Treponema</taxon>
    </lineage>
</organism>
<dbReference type="STRING" id="225004.SAMN02745152_01841"/>
<feature type="domain" description="EamA" evidence="7">
    <location>
        <begin position="14"/>
        <end position="144"/>
    </location>
</feature>
<feature type="transmembrane region" description="Helical" evidence="6">
    <location>
        <begin position="12"/>
        <end position="31"/>
    </location>
</feature>
<feature type="transmembrane region" description="Helical" evidence="6">
    <location>
        <begin position="291"/>
        <end position="310"/>
    </location>
</feature>
<gene>
    <name evidence="8" type="ORF">SAMN02745152_01841</name>
</gene>
<feature type="transmembrane region" description="Helical" evidence="6">
    <location>
        <begin position="100"/>
        <end position="120"/>
    </location>
</feature>
<feature type="transmembrane region" description="Helical" evidence="6">
    <location>
        <begin position="159"/>
        <end position="181"/>
    </location>
</feature>
<dbReference type="Proteomes" id="UP000190395">
    <property type="component" value="Unassembled WGS sequence"/>
</dbReference>
<name>A0A1T4Q5L4_9SPIR</name>
<accession>A0A1T4Q5L4</accession>
<feature type="transmembrane region" description="Helical" evidence="6">
    <location>
        <begin position="233"/>
        <end position="254"/>
    </location>
</feature>
<dbReference type="OrthoDB" id="9805239at2"/>
<dbReference type="InterPro" id="IPR000620">
    <property type="entry name" value="EamA_dom"/>
</dbReference>
<evidence type="ECO:0000256" key="6">
    <source>
        <dbReference type="SAM" id="Phobius"/>
    </source>
</evidence>
<proteinExistence type="predicted"/>
<keyword evidence="9" id="KW-1185">Reference proteome</keyword>
<dbReference type="GO" id="GO:0005886">
    <property type="term" value="C:plasma membrane"/>
    <property type="evidence" value="ECO:0007669"/>
    <property type="project" value="UniProtKB-SubCell"/>
</dbReference>
<dbReference type="InterPro" id="IPR037185">
    <property type="entry name" value="EmrE-like"/>
</dbReference>
<dbReference type="InterPro" id="IPR050638">
    <property type="entry name" value="AA-Vitamin_Transporters"/>
</dbReference>
<evidence type="ECO:0000256" key="4">
    <source>
        <dbReference type="ARBA" id="ARBA00022989"/>
    </source>
</evidence>
<keyword evidence="4 6" id="KW-1133">Transmembrane helix</keyword>
<reference evidence="8 9" key="1">
    <citation type="submission" date="2017-02" db="EMBL/GenBank/DDBJ databases">
        <authorList>
            <person name="Peterson S.W."/>
        </authorList>
    </citation>
    <scope>NUCLEOTIDE SEQUENCE [LARGE SCALE GENOMIC DNA]</scope>
    <source>
        <strain evidence="8 9">ATCC BAA-909</strain>
    </source>
</reference>
<feature type="transmembrane region" description="Helical" evidence="6">
    <location>
        <begin position="193"/>
        <end position="213"/>
    </location>
</feature>
<evidence type="ECO:0000313" key="9">
    <source>
        <dbReference type="Proteomes" id="UP000190395"/>
    </source>
</evidence>
<dbReference type="RefSeq" id="WP_078931578.1">
    <property type="nucleotide sequence ID" value="NZ_FUXC01000012.1"/>
</dbReference>
<dbReference type="GeneID" id="303368068"/>
<keyword evidence="3 6" id="KW-0812">Transmembrane</keyword>
<dbReference type="PANTHER" id="PTHR32322">
    <property type="entry name" value="INNER MEMBRANE TRANSPORTER"/>
    <property type="match status" value="1"/>
</dbReference>
<evidence type="ECO:0000259" key="7">
    <source>
        <dbReference type="Pfam" id="PF00892"/>
    </source>
</evidence>
<feature type="transmembrane region" description="Helical" evidence="6">
    <location>
        <begin position="70"/>
        <end position="88"/>
    </location>
</feature>
<feature type="transmembrane region" description="Helical" evidence="6">
    <location>
        <begin position="127"/>
        <end position="153"/>
    </location>
</feature>
<feature type="transmembrane region" description="Helical" evidence="6">
    <location>
        <begin position="266"/>
        <end position="285"/>
    </location>
</feature>
<feature type="domain" description="EamA" evidence="7">
    <location>
        <begin position="156"/>
        <end position="306"/>
    </location>
</feature>
<keyword evidence="5 6" id="KW-0472">Membrane</keyword>
<dbReference type="AlphaFoldDB" id="A0A1T4Q5L4"/>